<protein>
    <submittedName>
        <fullName evidence="1">Uncharacterized protein</fullName>
    </submittedName>
</protein>
<dbReference type="AlphaFoldDB" id="A0A968KTE1"/>
<keyword evidence="2" id="KW-1185">Reference proteome</keyword>
<organism evidence="1 2">
    <name type="scientific">Entomospira entomophila</name>
    <dbReference type="NCBI Taxonomy" id="2719988"/>
    <lineage>
        <taxon>Bacteria</taxon>
        <taxon>Pseudomonadati</taxon>
        <taxon>Spirochaetota</taxon>
        <taxon>Spirochaetia</taxon>
        <taxon>Spirochaetales</taxon>
        <taxon>Spirochaetaceae</taxon>
        <taxon>Entomospira</taxon>
    </lineage>
</organism>
<reference evidence="1 2" key="1">
    <citation type="submission" date="2020-03" db="EMBL/GenBank/DDBJ databases">
        <title>Spirochaetal bacteria isolated from arthropods constitute a novel genus Entomospira genus novum within the order Spirochaetales.</title>
        <authorList>
            <person name="Grana-Miraglia L."/>
            <person name="Sikutova S."/>
            <person name="Fingerle V."/>
            <person name="Sing A."/>
            <person name="Castillo-Ramirez S."/>
            <person name="Margos G."/>
            <person name="Rudolf I."/>
        </authorList>
    </citation>
    <scope>NUCLEOTIDE SEQUENCE [LARGE SCALE GENOMIC DNA]</scope>
    <source>
        <strain evidence="1 2">BR193</strain>
    </source>
</reference>
<dbReference type="Proteomes" id="UP000711995">
    <property type="component" value="Unassembled WGS sequence"/>
</dbReference>
<comment type="caution">
    <text evidence="1">The sequence shown here is derived from an EMBL/GenBank/DDBJ whole genome shotgun (WGS) entry which is preliminary data.</text>
</comment>
<accession>A0A968KTE1</accession>
<evidence type="ECO:0000313" key="2">
    <source>
        <dbReference type="Proteomes" id="UP000711995"/>
    </source>
</evidence>
<sequence length="118" mass="13667">MQAPANPYFISLQYYNMLIRQKHIIDKYQATVSHVVINRTTKRIPMPDHSTGKNSLDAIIQKIECDFCAILDAADLEKILAIPASTIPITPFLREEGRRNYLRAELVDFLWDNYVEIE</sequence>
<name>A0A968KTE1_9SPIO</name>
<dbReference type="RefSeq" id="WP_167700959.1">
    <property type="nucleotide sequence ID" value="NZ_JAATLJ010000002.1"/>
</dbReference>
<proteinExistence type="predicted"/>
<dbReference type="EMBL" id="JAATLJ010000002">
    <property type="protein sequence ID" value="NIZ41342.1"/>
    <property type="molecule type" value="Genomic_DNA"/>
</dbReference>
<gene>
    <name evidence="1" type="ORF">HCT14_07470</name>
</gene>
<evidence type="ECO:0000313" key="1">
    <source>
        <dbReference type="EMBL" id="NIZ41342.1"/>
    </source>
</evidence>